<dbReference type="OMA" id="DANIHEY"/>
<dbReference type="InterPro" id="IPR001138">
    <property type="entry name" value="Zn2Cys6_DnaBD"/>
</dbReference>
<dbReference type="Gene3D" id="4.10.240.10">
    <property type="entry name" value="Zn(2)-C6 fungal-type DNA-binding domain"/>
    <property type="match status" value="1"/>
</dbReference>
<dbReference type="SMART" id="SM00906">
    <property type="entry name" value="Fungal_trans"/>
    <property type="match status" value="1"/>
</dbReference>
<dbReference type="SMART" id="SM00066">
    <property type="entry name" value="GAL4"/>
    <property type="match status" value="1"/>
</dbReference>
<dbReference type="PANTHER" id="PTHR46910">
    <property type="entry name" value="TRANSCRIPTION FACTOR PDR1"/>
    <property type="match status" value="1"/>
</dbReference>
<evidence type="ECO:0000313" key="5">
    <source>
        <dbReference type="Proteomes" id="UP000054516"/>
    </source>
</evidence>
<dbReference type="GO" id="GO:0003677">
    <property type="term" value="F:DNA binding"/>
    <property type="evidence" value="ECO:0007669"/>
    <property type="project" value="InterPro"/>
</dbReference>
<evidence type="ECO:0000256" key="1">
    <source>
        <dbReference type="ARBA" id="ARBA00022723"/>
    </source>
</evidence>
<evidence type="ECO:0000313" key="4">
    <source>
        <dbReference type="EMBL" id="GAP91460.1"/>
    </source>
</evidence>
<keyword evidence="1" id="KW-0479">Metal-binding</keyword>
<dbReference type="InterPro" id="IPR036864">
    <property type="entry name" value="Zn2-C6_fun-type_DNA-bd_sf"/>
</dbReference>
<dbReference type="PANTHER" id="PTHR46910:SF5">
    <property type="entry name" value="ZN(II)2CYS6 TRANSCRIPTION FACTOR (EUROFUNG)"/>
    <property type="match status" value="1"/>
</dbReference>
<dbReference type="GO" id="GO:0008270">
    <property type="term" value="F:zinc ion binding"/>
    <property type="evidence" value="ECO:0007669"/>
    <property type="project" value="InterPro"/>
</dbReference>
<dbReference type="CDD" id="cd12148">
    <property type="entry name" value="fungal_TF_MHR"/>
    <property type="match status" value="1"/>
</dbReference>
<dbReference type="EMBL" id="DF977507">
    <property type="protein sequence ID" value="GAP91460.1"/>
    <property type="molecule type" value="Genomic_DNA"/>
</dbReference>
<reference evidence="4" key="1">
    <citation type="submission" date="2016-03" db="EMBL/GenBank/DDBJ databases">
        <title>Draft genome sequence of Rosellinia necatrix.</title>
        <authorList>
            <person name="Kanematsu S."/>
        </authorList>
    </citation>
    <scope>NUCLEOTIDE SEQUENCE [LARGE SCALE GENOMIC DNA]</scope>
    <source>
        <strain evidence="4">W97</strain>
    </source>
</reference>
<dbReference type="AlphaFoldDB" id="A0A1W2TSH7"/>
<dbReference type="Pfam" id="PF04082">
    <property type="entry name" value="Fungal_trans"/>
    <property type="match status" value="1"/>
</dbReference>
<dbReference type="OrthoDB" id="103819at2759"/>
<evidence type="ECO:0000256" key="2">
    <source>
        <dbReference type="ARBA" id="ARBA00023242"/>
    </source>
</evidence>
<gene>
    <name evidence="4" type="ORF">SAMD00023353_6200410</name>
</gene>
<accession>A0A1W2TSH7</accession>
<evidence type="ECO:0000259" key="3">
    <source>
        <dbReference type="PROSITE" id="PS50048"/>
    </source>
</evidence>
<dbReference type="Proteomes" id="UP000054516">
    <property type="component" value="Unassembled WGS sequence"/>
</dbReference>
<dbReference type="STRING" id="77044.A0A1W2TSH7"/>
<name>A0A1W2TSH7_ROSNE</name>
<organism evidence="4">
    <name type="scientific">Rosellinia necatrix</name>
    <name type="common">White root-rot fungus</name>
    <dbReference type="NCBI Taxonomy" id="77044"/>
    <lineage>
        <taxon>Eukaryota</taxon>
        <taxon>Fungi</taxon>
        <taxon>Dikarya</taxon>
        <taxon>Ascomycota</taxon>
        <taxon>Pezizomycotina</taxon>
        <taxon>Sordariomycetes</taxon>
        <taxon>Xylariomycetidae</taxon>
        <taxon>Xylariales</taxon>
        <taxon>Xylariaceae</taxon>
        <taxon>Rosellinia</taxon>
    </lineage>
</organism>
<keyword evidence="5" id="KW-1185">Reference proteome</keyword>
<sequence>MSEAERGLPSERRPACDNCKTRKTKCDRRSPCASCVTLDVACRTTHRVGEKRQRVLLSTKYEDAVQDVSRQLADVKEMLQAILSNKEAMSSTSCSPGASLNTTAYTPQPMIDEQVPVLDSVQDGYYGDTSFTSHAHRIKTTLEATLLPSELEFPPSTSQESTSTMRDNESAAAAVNPLIPPNDAGLGNMPLPPNEIVLKVLRLVKAEEQRFFVDLPLFDQDEFIAMCRDIYFATEPISLWTWICVNVGLDGLFTGISEASCKRLGVTMDEMRAHTRIPRSNAEAALRSLRLCSEPSTESCRALAVLANYYAKQGHSTIAWRLISGAARAALDLGLHRLPSDADMNNVPKEVGLFWHIYTWEKGLAMTCGKPPTIRHSDVTSGLHLLATPENRPGMLNTLYGSFVDMAVVMGEIQESLFSVVAQQSSQQIRLQHVKRLASRLVEILNVVKSVSPNDPSWEGLVSNNLGGISTTLSIVLHCQLAIVYRFLPPEFLNSHALQCSTECVREARTALSMLAKVGKDGVLTNINGWKTLLNTILSLVPLVPFIVLAGNAIATSSGNDLPLLSTIVSLLAPVAVSSPLVRKVHGACESLSRIADRIISSTSPSSFNGNQEYAQGQEQFDHAFPMGQQDWNSVMIGFGSEFENYDSRTLTNIIEPCFANTYW</sequence>
<dbReference type="GO" id="GO:0000981">
    <property type="term" value="F:DNA-binding transcription factor activity, RNA polymerase II-specific"/>
    <property type="evidence" value="ECO:0007669"/>
    <property type="project" value="InterPro"/>
</dbReference>
<proteinExistence type="predicted"/>
<keyword evidence="2" id="KW-0539">Nucleus</keyword>
<dbReference type="InterPro" id="IPR050987">
    <property type="entry name" value="AtrR-like"/>
</dbReference>
<dbReference type="PROSITE" id="PS00463">
    <property type="entry name" value="ZN2_CY6_FUNGAL_1"/>
    <property type="match status" value="1"/>
</dbReference>
<dbReference type="GO" id="GO:0006351">
    <property type="term" value="P:DNA-templated transcription"/>
    <property type="evidence" value="ECO:0007669"/>
    <property type="project" value="InterPro"/>
</dbReference>
<protein>
    <submittedName>
        <fullName evidence="4">Putative C6 transcription factor</fullName>
    </submittedName>
</protein>
<feature type="domain" description="Zn(2)-C6 fungal-type" evidence="3">
    <location>
        <begin position="15"/>
        <end position="44"/>
    </location>
</feature>
<dbReference type="InterPro" id="IPR007219">
    <property type="entry name" value="XnlR_reg_dom"/>
</dbReference>
<dbReference type="Pfam" id="PF00172">
    <property type="entry name" value="Zn_clus"/>
    <property type="match status" value="1"/>
</dbReference>
<dbReference type="CDD" id="cd00067">
    <property type="entry name" value="GAL4"/>
    <property type="match status" value="1"/>
</dbReference>
<dbReference type="SUPFAM" id="SSF57701">
    <property type="entry name" value="Zn2/Cys6 DNA-binding domain"/>
    <property type="match status" value="1"/>
</dbReference>
<dbReference type="PROSITE" id="PS50048">
    <property type="entry name" value="ZN2_CY6_FUNGAL_2"/>
    <property type="match status" value="1"/>
</dbReference>